<feature type="chain" id="PRO_5010865282" evidence="2">
    <location>
        <begin position="25"/>
        <end position="113"/>
    </location>
</feature>
<dbReference type="STRING" id="670580.A0A1X6MSN4"/>
<feature type="region of interest" description="Disordered" evidence="1">
    <location>
        <begin position="31"/>
        <end position="113"/>
    </location>
</feature>
<feature type="compositionally biased region" description="Basic and acidic residues" evidence="1">
    <location>
        <begin position="70"/>
        <end position="80"/>
    </location>
</feature>
<reference evidence="3 4" key="1">
    <citation type="submission" date="2017-04" db="EMBL/GenBank/DDBJ databases">
        <title>Genome Sequence of the Model Brown-Rot Fungus Postia placenta SB12.</title>
        <authorList>
            <consortium name="DOE Joint Genome Institute"/>
            <person name="Gaskell J."/>
            <person name="Kersten P."/>
            <person name="Larrondo L.F."/>
            <person name="Canessa P."/>
            <person name="Martinez D."/>
            <person name="Hibbett D."/>
            <person name="Schmoll M."/>
            <person name="Kubicek C.P."/>
            <person name="Martinez A.T."/>
            <person name="Yadav J."/>
            <person name="Master E."/>
            <person name="Magnuson J.K."/>
            <person name="James T."/>
            <person name="Yaver D."/>
            <person name="Berka R."/>
            <person name="Labutti K."/>
            <person name="Lipzen A."/>
            <person name="Aerts A."/>
            <person name="Barry K."/>
            <person name="Henrissat B."/>
            <person name="Blanchette R."/>
            <person name="Grigoriev I."/>
            <person name="Cullen D."/>
        </authorList>
    </citation>
    <scope>NUCLEOTIDE SEQUENCE [LARGE SCALE GENOMIC DNA]</scope>
    <source>
        <strain evidence="3 4">MAD-698-R-SB12</strain>
    </source>
</reference>
<feature type="signal peptide" evidence="2">
    <location>
        <begin position="1"/>
        <end position="24"/>
    </location>
</feature>
<gene>
    <name evidence="3" type="ORF">POSPLADRAFT_1040928</name>
</gene>
<proteinExistence type="predicted"/>
<dbReference type="EMBL" id="KZ110602">
    <property type="protein sequence ID" value="OSX59222.1"/>
    <property type="molecule type" value="Genomic_DNA"/>
</dbReference>
<dbReference type="GeneID" id="36322776"/>
<evidence type="ECO:0000256" key="1">
    <source>
        <dbReference type="SAM" id="MobiDB-lite"/>
    </source>
</evidence>
<feature type="compositionally biased region" description="Polar residues" evidence="1">
    <location>
        <begin position="35"/>
        <end position="45"/>
    </location>
</feature>
<accession>A0A1X6MSN4</accession>
<organism evidence="3 4">
    <name type="scientific">Postia placenta MAD-698-R-SB12</name>
    <dbReference type="NCBI Taxonomy" id="670580"/>
    <lineage>
        <taxon>Eukaryota</taxon>
        <taxon>Fungi</taxon>
        <taxon>Dikarya</taxon>
        <taxon>Basidiomycota</taxon>
        <taxon>Agaricomycotina</taxon>
        <taxon>Agaricomycetes</taxon>
        <taxon>Polyporales</taxon>
        <taxon>Adustoporiaceae</taxon>
        <taxon>Rhodonia</taxon>
    </lineage>
</organism>
<feature type="compositionally biased region" description="Basic residues" evidence="1">
    <location>
        <begin position="102"/>
        <end position="113"/>
    </location>
</feature>
<sequence length="113" mass="12185">MAAPFSVIFSRAFLVLKLVPKMMTDTFVILADGQDGQNNAKSGSNDADAMVLDSGAGPSADTSKRISTHGPRDSRREQWRLSKGMPARSTSKGVNRQGGVAAKRKAGRSHRRR</sequence>
<dbReference type="Proteomes" id="UP000194127">
    <property type="component" value="Unassembled WGS sequence"/>
</dbReference>
<dbReference type="OrthoDB" id="4087970at2759"/>
<evidence type="ECO:0000313" key="3">
    <source>
        <dbReference type="EMBL" id="OSX59222.1"/>
    </source>
</evidence>
<evidence type="ECO:0000313" key="4">
    <source>
        <dbReference type="Proteomes" id="UP000194127"/>
    </source>
</evidence>
<keyword evidence="2" id="KW-0732">Signal</keyword>
<name>A0A1X6MSN4_9APHY</name>
<evidence type="ECO:0000256" key="2">
    <source>
        <dbReference type="SAM" id="SignalP"/>
    </source>
</evidence>
<keyword evidence="4" id="KW-1185">Reference proteome</keyword>
<protein>
    <submittedName>
        <fullName evidence="3">Uncharacterized protein</fullName>
    </submittedName>
</protein>
<dbReference type="AlphaFoldDB" id="A0A1X6MSN4"/>
<dbReference type="RefSeq" id="XP_024336016.1">
    <property type="nucleotide sequence ID" value="XM_024477826.1"/>
</dbReference>